<evidence type="ECO:0000256" key="1">
    <source>
        <dbReference type="SAM" id="Coils"/>
    </source>
</evidence>
<evidence type="ECO:0000256" key="2">
    <source>
        <dbReference type="SAM" id="MobiDB-lite"/>
    </source>
</evidence>
<comment type="caution">
    <text evidence="4">The sequence shown here is derived from an EMBL/GenBank/DDBJ whole genome shotgun (WGS) entry which is preliminary data.</text>
</comment>
<gene>
    <name evidence="4" type="ORF">TWF788_008243</name>
</gene>
<evidence type="ECO:0000256" key="3">
    <source>
        <dbReference type="SAM" id="Phobius"/>
    </source>
</evidence>
<protein>
    <submittedName>
        <fullName evidence="4">Uncharacterized protein</fullName>
    </submittedName>
</protein>
<accession>A0A7C8UAD0</accession>
<feature type="transmembrane region" description="Helical" evidence="3">
    <location>
        <begin position="366"/>
        <end position="384"/>
    </location>
</feature>
<keyword evidence="3" id="KW-0812">Transmembrane</keyword>
<keyword evidence="3" id="KW-0472">Membrane</keyword>
<proteinExistence type="predicted"/>
<dbReference type="Proteomes" id="UP000479691">
    <property type="component" value="Unassembled WGS sequence"/>
</dbReference>
<dbReference type="AlphaFoldDB" id="A0A7C8UAD0"/>
<keyword evidence="3" id="KW-1133">Transmembrane helix</keyword>
<evidence type="ECO:0000313" key="5">
    <source>
        <dbReference type="Proteomes" id="UP000479691"/>
    </source>
</evidence>
<dbReference type="EMBL" id="JAABOE010000005">
    <property type="protein sequence ID" value="KAF3190721.1"/>
    <property type="molecule type" value="Genomic_DNA"/>
</dbReference>
<keyword evidence="1" id="KW-0175">Coiled coil</keyword>
<name>A0A7C8UAD0_ORBOL</name>
<feature type="region of interest" description="Disordered" evidence="2">
    <location>
        <begin position="84"/>
        <end position="120"/>
    </location>
</feature>
<feature type="coiled-coil region" evidence="1">
    <location>
        <begin position="223"/>
        <end position="310"/>
    </location>
</feature>
<feature type="compositionally biased region" description="Polar residues" evidence="2">
    <location>
        <begin position="111"/>
        <end position="120"/>
    </location>
</feature>
<evidence type="ECO:0000313" key="4">
    <source>
        <dbReference type="EMBL" id="KAF3190721.1"/>
    </source>
</evidence>
<sequence length="432" mass="48618">MSGNVTDSSASLQQIVRENPNGRVIYAPEPRRAVTPSRLSSLEHEPVTPPYTPGTKFSKVPQIDVSEDQEGEVFLEEPLFLFGDHESSDDDSSTVKPKSRVLRSRLPAASPTPSKSSNASLKTNILLLGNDLKRSQAQTVNSESPEWDCGAYVRALRAQIPPLEIEDSTKLPRIVDMMTLGIDYNTIEVLTNQDNKALNAAITALCQGCHIEETISRWALDHIKTLERRSTNLEATINELLKRKDELLEDGLKKANTLLELQGSLLKSQQQIHEYENHLEVLKEMNSEVVRKHIEEANGLRRTIVEVQAQLLNVQGIINSMNEMHRKEIADLEADQAAADKFAGAKITELDDKLRDSRTCLKGQRVIHIFFHLLLIFLFLFALIREPISTPPRFHATVQKQYARFRSQEYLGRISTAVSSRKKPSATLRDLN</sequence>
<feature type="compositionally biased region" description="Polar residues" evidence="2">
    <location>
        <begin position="1"/>
        <end position="16"/>
    </location>
</feature>
<feature type="region of interest" description="Disordered" evidence="2">
    <location>
        <begin position="1"/>
        <end position="58"/>
    </location>
</feature>
<organism evidence="4 5">
    <name type="scientific">Orbilia oligospora</name>
    <name type="common">Nematode-trapping fungus</name>
    <name type="synonym">Arthrobotrys oligospora</name>
    <dbReference type="NCBI Taxonomy" id="2813651"/>
    <lineage>
        <taxon>Eukaryota</taxon>
        <taxon>Fungi</taxon>
        <taxon>Dikarya</taxon>
        <taxon>Ascomycota</taxon>
        <taxon>Pezizomycotina</taxon>
        <taxon>Orbiliomycetes</taxon>
        <taxon>Orbiliales</taxon>
        <taxon>Orbiliaceae</taxon>
        <taxon>Orbilia</taxon>
    </lineage>
</organism>
<reference evidence="4 5" key="1">
    <citation type="submission" date="2019-06" db="EMBL/GenBank/DDBJ databases">
        <authorList>
            <person name="Palmer J.M."/>
        </authorList>
    </citation>
    <scope>NUCLEOTIDE SEQUENCE [LARGE SCALE GENOMIC DNA]</scope>
    <source>
        <strain evidence="4 5">TWF788</strain>
    </source>
</reference>